<comment type="caution">
    <text evidence="3">The sequence shown here is derived from an EMBL/GenBank/DDBJ whole genome shotgun (WGS) entry which is preliminary data.</text>
</comment>
<dbReference type="PANTHER" id="PTHR11145:SF8">
    <property type="entry name" value="RE57120P"/>
    <property type="match status" value="1"/>
</dbReference>
<dbReference type="InterPro" id="IPR045068">
    <property type="entry name" value="BACURD1-3"/>
</dbReference>
<organism evidence="3 4">
    <name type="scientific">Planoprotostelium fungivorum</name>
    <dbReference type="NCBI Taxonomy" id="1890364"/>
    <lineage>
        <taxon>Eukaryota</taxon>
        <taxon>Amoebozoa</taxon>
        <taxon>Evosea</taxon>
        <taxon>Variosea</taxon>
        <taxon>Cavosteliida</taxon>
        <taxon>Cavosteliaceae</taxon>
        <taxon>Planoprotostelium</taxon>
    </lineage>
</organism>
<dbReference type="InterPro" id="IPR011333">
    <property type="entry name" value="SKP1/BTB/POZ_sf"/>
</dbReference>
<dbReference type="PANTHER" id="PTHR11145">
    <property type="entry name" value="BTB/POZ DOMAIN-CONTAINING ADAPTER FOR CUL3-MEDIATED RHOA DEGRADATION PROTEIN FAMILY MEMBER"/>
    <property type="match status" value="1"/>
</dbReference>
<dbReference type="Gene3D" id="3.30.710.10">
    <property type="entry name" value="Potassium Channel Kv1.1, Chain A"/>
    <property type="match status" value="1"/>
</dbReference>
<dbReference type="SMART" id="SM00225">
    <property type="entry name" value="BTB"/>
    <property type="match status" value="1"/>
</dbReference>
<gene>
    <name evidence="3" type="ORF">PROFUN_07733</name>
</gene>
<protein>
    <recommendedName>
        <fullName evidence="2">BTB domain-containing protein</fullName>
    </recommendedName>
</protein>
<sequence>MGVVELNIGGFKYTTTRSTLEGPLGQSSYFTALLSGRYNGTKDRKGAFFIDRDGQYFGPILEYLRTGQLNIPHHLSTLCVAREAKFFSVFIPELESFEPEQSQRREIFKDMSIDDAYLLRRKRFQAYEKISEVADDILKVVLRHFRQRADLGLRIESGAFVRSRSVSDSQLLQLVKTVDNNEMRNSQWTLYRESYVTDAKTRLEAVYTAGDTMVAVEWINFLSVEKNQHTICDYCTSNGALRMDHFSPDYWNMHDKKSSDPNAWTPTRKTKSYLHKNHSSA</sequence>
<accession>A0A2P6N1H6</accession>
<proteinExistence type="predicted"/>
<dbReference type="InterPro" id="IPR003131">
    <property type="entry name" value="T1-type_BTB"/>
</dbReference>
<evidence type="ECO:0000259" key="2">
    <source>
        <dbReference type="PROSITE" id="PS50097"/>
    </source>
</evidence>
<dbReference type="InterPro" id="IPR000210">
    <property type="entry name" value="BTB/POZ_dom"/>
</dbReference>
<dbReference type="EMBL" id="MDYQ01000254">
    <property type="protein sequence ID" value="PRP77791.1"/>
    <property type="molecule type" value="Genomic_DNA"/>
</dbReference>
<dbReference type="SUPFAM" id="SSF54695">
    <property type="entry name" value="POZ domain"/>
    <property type="match status" value="1"/>
</dbReference>
<feature type="region of interest" description="Disordered" evidence="1">
    <location>
        <begin position="256"/>
        <end position="281"/>
    </location>
</feature>
<dbReference type="Pfam" id="PF02214">
    <property type="entry name" value="BTB_2"/>
    <property type="match status" value="1"/>
</dbReference>
<feature type="compositionally biased region" description="Basic residues" evidence="1">
    <location>
        <begin position="268"/>
        <end position="281"/>
    </location>
</feature>
<evidence type="ECO:0000313" key="3">
    <source>
        <dbReference type="EMBL" id="PRP77791.1"/>
    </source>
</evidence>
<dbReference type="AlphaFoldDB" id="A0A2P6N1H6"/>
<keyword evidence="4" id="KW-1185">Reference proteome</keyword>
<reference evidence="3 4" key="1">
    <citation type="journal article" date="2018" name="Genome Biol. Evol.">
        <title>Multiple Roots of Fruiting Body Formation in Amoebozoa.</title>
        <authorList>
            <person name="Hillmann F."/>
            <person name="Forbes G."/>
            <person name="Novohradska S."/>
            <person name="Ferling I."/>
            <person name="Riege K."/>
            <person name="Groth M."/>
            <person name="Westermann M."/>
            <person name="Marz M."/>
            <person name="Spaller T."/>
            <person name="Winckler T."/>
            <person name="Schaap P."/>
            <person name="Glockner G."/>
        </authorList>
    </citation>
    <scope>NUCLEOTIDE SEQUENCE [LARGE SCALE GENOMIC DNA]</scope>
    <source>
        <strain evidence="3 4">Jena</strain>
    </source>
</reference>
<dbReference type="InParanoid" id="A0A2P6N1H6"/>
<dbReference type="OrthoDB" id="2414723at2759"/>
<evidence type="ECO:0000313" key="4">
    <source>
        <dbReference type="Proteomes" id="UP000241769"/>
    </source>
</evidence>
<name>A0A2P6N1H6_9EUKA</name>
<dbReference type="Proteomes" id="UP000241769">
    <property type="component" value="Unassembled WGS sequence"/>
</dbReference>
<feature type="domain" description="BTB" evidence="2">
    <location>
        <begin position="2"/>
        <end position="73"/>
    </location>
</feature>
<evidence type="ECO:0000256" key="1">
    <source>
        <dbReference type="SAM" id="MobiDB-lite"/>
    </source>
</evidence>
<dbReference type="CDD" id="cd18316">
    <property type="entry name" value="BTB_POZ_KCTD-like"/>
    <property type="match status" value="1"/>
</dbReference>
<dbReference type="PROSITE" id="PS50097">
    <property type="entry name" value="BTB"/>
    <property type="match status" value="1"/>
</dbReference>
<dbReference type="GO" id="GO:0051260">
    <property type="term" value="P:protein homooligomerization"/>
    <property type="evidence" value="ECO:0007669"/>
    <property type="project" value="InterPro"/>
</dbReference>